<evidence type="ECO:0000313" key="1">
    <source>
        <dbReference type="EMBL" id="SIS52829.1"/>
    </source>
</evidence>
<gene>
    <name evidence="1" type="ORF">SAMN05421786_10149</name>
</gene>
<dbReference type="EMBL" id="FTOL01000001">
    <property type="protein sequence ID" value="SIS52829.1"/>
    <property type="molecule type" value="Genomic_DNA"/>
</dbReference>
<reference evidence="2" key="1">
    <citation type="submission" date="2017-01" db="EMBL/GenBank/DDBJ databases">
        <authorList>
            <person name="Varghese N."/>
            <person name="Submissions S."/>
        </authorList>
    </citation>
    <scope>NUCLEOTIDE SEQUENCE [LARGE SCALE GENOMIC DNA]</scope>
    <source>
        <strain evidence="2">DSM 18017</strain>
    </source>
</reference>
<protein>
    <submittedName>
        <fullName evidence="1">Uncharacterized protein</fullName>
    </submittedName>
</protein>
<accession>A0A1N7JTZ8</accession>
<name>A0A1N7JTZ8_9FLAO</name>
<evidence type="ECO:0000313" key="2">
    <source>
        <dbReference type="Proteomes" id="UP000186744"/>
    </source>
</evidence>
<sequence length="46" mass="5338">MKPKNTAFYGKYIKIDYLKNKKTALKDSLTEVKIKNLLICYIINSA</sequence>
<organism evidence="1 2">
    <name type="scientific">Chryseobacterium ureilyticum</name>
    <dbReference type="NCBI Taxonomy" id="373668"/>
    <lineage>
        <taxon>Bacteria</taxon>
        <taxon>Pseudomonadati</taxon>
        <taxon>Bacteroidota</taxon>
        <taxon>Flavobacteriia</taxon>
        <taxon>Flavobacteriales</taxon>
        <taxon>Weeksellaceae</taxon>
        <taxon>Chryseobacterium group</taxon>
        <taxon>Chryseobacterium</taxon>
    </lineage>
</organism>
<keyword evidence="2" id="KW-1185">Reference proteome</keyword>
<dbReference type="AlphaFoldDB" id="A0A1N7JTZ8"/>
<dbReference type="Proteomes" id="UP000186744">
    <property type="component" value="Unassembled WGS sequence"/>
</dbReference>
<proteinExistence type="predicted"/>